<feature type="compositionally biased region" description="Basic and acidic residues" evidence="1">
    <location>
        <begin position="131"/>
        <end position="150"/>
    </location>
</feature>
<geneLocation type="plasmid" evidence="2">
    <name>p13-032</name>
</geneLocation>
<organism evidence="2">
    <name type="scientific">Escherichia coli</name>
    <dbReference type="NCBI Taxonomy" id="562"/>
    <lineage>
        <taxon>Bacteria</taxon>
        <taxon>Pseudomonadati</taxon>
        <taxon>Pseudomonadota</taxon>
        <taxon>Gammaproteobacteria</taxon>
        <taxon>Enterobacterales</taxon>
        <taxon>Enterobacteriaceae</taxon>
        <taxon>Escherichia</taxon>
    </lineage>
</organism>
<feature type="region of interest" description="Disordered" evidence="1">
    <location>
        <begin position="131"/>
        <end position="156"/>
    </location>
</feature>
<reference evidence="2" key="1">
    <citation type="journal article" date="2018" name="Vet. Microbiol.">
        <title>Characterization of plasmids harboring blaCTX-M genes in Escherichia coli from French pigs.</title>
        <authorList>
            <person name="Lucas P."/>
            <person name="Jouy E."/>
            <person name="Le Devendec L."/>
            <person name="de Boisseson C."/>
            <person name="Perrin-Guyomard A."/>
            <person name="Jove T."/>
            <person name="Blanchard Y."/>
            <person name="Touzain F."/>
            <person name="Kempf I."/>
        </authorList>
    </citation>
    <scope>NUCLEOTIDE SEQUENCE</scope>
    <source>
        <strain evidence="2">13-032</strain>
        <plasmid evidence="2">p13-032</plasmid>
    </source>
</reference>
<keyword evidence="2" id="KW-0614">Plasmid</keyword>
<dbReference type="EMBL" id="MH847668">
    <property type="protein sequence ID" value="AYU70376.1"/>
    <property type="molecule type" value="Genomic_DNA"/>
</dbReference>
<sequence>MGVSRSTIKRWLNYLESKNALVRIPVAGKVCAYALDPHEVWKGYNTSKNYAAFVTKTLVNKDGDIQRRIMAMFQIEPAAGTGKTPFLDNLIQMLTFDIGLSILHCSFAASKSLACFCSPISRTIEPPRFRQRLERNRKPSGEPHDPHRCNTDGLRPPTNRVAACTVQMGFAGGWRGSWRPESPWLGVSARLTS</sequence>
<dbReference type="AlphaFoldDB" id="A0A3G4RXC1"/>
<accession>A0A3G4RXC1</accession>
<proteinExistence type="predicted"/>
<name>A0A3G4RXC1_ECOLX</name>
<evidence type="ECO:0000256" key="1">
    <source>
        <dbReference type="SAM" id="MobiDB-lite"/>
    </source>
</evidence>
<gene>
    <name evidence="2" type="ORF">D0362_00173</name>
</gene>
<evidence type="ECO:0000313" key="2">
    <source>
        <dbReference type="EMBL" id="AYU70376.1"/>
    </source>
</evidence>
<protein>
    <submittedName>
        <fullName evidence="2">Helix-turn-helix domain-containing protein</fullName>
    </submittedName>
</protein>